<accession>A0A8H3H9Z2</accession>
<dbReference type="Gene3D" id="1.10.510.10">
    <property type="entry name" value="Transferase(Phosphotransferase) domain 1"/>
    <property type="match status" value="1"/>
</dbReference>
<organism evidence="1 2">
    <name type="scientific">Rhizoctonia solani</name>
    <dbReference type="NCBI Taxonomy" id="456999"/>
    <lineage>
        <taxon>Eukaryota</taxon>
        <taxon>Fungi</taxon>
        <taxon>Dikarya</taxon>
        <taxon>Basidiomycota</taxon>
        <taxon>Agaricomycotina</taxon>
        <taxon>Agaricomycetes</taxon>
        <taxon>Cantharellales</taxon>
        <taxon>Ceratobasidiaceae</taxon>
        <taxon>Rhizoctonia</taxon>
    </lineage>
</organism>
<dbReference type="AlphaFoldDB" id="A0A8H3H9Z2"/>
<evidence type="ECO:0008006" key="3">
    <source>
        <dbReference type="Google" id="ProtNLM"/>
    </source>
</evidence>
<dbReference type="EMBL" id="CAJMXA010003380">
    <property type="protein sequence ID" value="CAE6494428.1"/>
    <property type="molecule type" value="Genomic_DNA"/>
</dbReference>
<gene>
    <name evidence="1" type="ORF">RDB_LOCUS104893</name>
</gene>
<dbReference type="SUPFAM" id="SSF56112">
    <property type="entry name" value="Protein kinase-like (PK-like)"/>
    <property type="match status" value="1"/>
</dbReference>
<dbReference type="InterPro" id="IPR011009">
    <property type="entry name" value="Kinase-like_dom_sf"/>
</dbReference>
<reference evidence="1" key="1">
    <citation type="submission" date="2021-01" db="EMBL/GenBank/DDBJ databases">
        <authorList>
            <person name="Kaushik A."/>
        </authorList>
    </citation>
    <scope>NUCLEOTIDE SEQUENCE</scope>
    <source>
        <strain evidence="1">AG6-10EEA</strain>
    </source>
</reference>
<comment type="caution">
    <text evidence="1">The sequence shown here is derived from an EMBL/GenBank/DDBJ whole genome shotgun (WGS) entry which is preliminary data.</text>
</comment>
<proteinExistence type="predicted"/>
<protein>
    <recommendedName>
        <fullName evidence="3">Protein kinase domain-containing protein</fullName>
    </recommendedName>
</protein>
<dbReference type="Proteomes" id="UP000663853">
    <property type="component" value="Unassembled WGS sequence"/>
</dbReference>
<evidence type="ECO:0000313" key="1">
    <source>
        <dbReference type="EMBL" id="CAE6494428.1"/>
    </source>
</evidence>
<evidence type="ECO:0000313" key="2">
    <source>
        <dbReference type="Proteomes" id="UP000663853"/>
    </source>
</evidence>
<sequence>MSESSTSIKLNCYVIGDSPDLCTTLSLPLDTSISDLRIAFSKCYKAQGYGEVKQPIFYKVERSPDDLLPRAEDQKLGGIGRVVRDFWPETDEIDRDLIHILVHVTVPSDTGEATHVMPAEELEDVSELAIGVAKPVRLKFLNELPDSSSSKAARPAAFREQQTTNNYILIGRPAEHTGPPIVLYHPVFGRFLRNLRSLEPLSAITYARAVDYFQTSQALYKDESIRRGGRDESSRRLLGTVLGGLLMKSGDYDTRPDGVATTSNGAWCIIMEMKNEIGSGGSDPTIQAAQSYSRCWKSLPGFVDRCCCPSILIAIAGPWMSVLGAIFLDRPVIQPLTDFLWVGDNPSKPSDVDRIARVFHAISEARLELESYYTHLPGPDQGDASIFPYPTDYIDSAGKQVKFKYKKHVNRTGRASGKKELVFFAQTLEDSPTRIVVKFVTRYHSAAHRLLAREGLAPELLYDGTMHLENQPGPEHSMIVMEYLSGIDLGRSADHPLPSSVSADIKRALSLLHDQELVFADLRRPNVMLVKDATGKVAGAKLVDFDWCGKHLEGRYPLSINKTSIAWAEGVEPGALLNKAHDTEMWKQLGL</sequence>
<name>A0A8H3H9Z2_9AGAM</name>